<dbReference type="AlphaFoldDB" id="A0A1F6DCA7"/>
<organism evidence="2 3">
    <name type="scientific">Candidatus Kaiserbacteria bacterium RIFCSPHIGHO2_02_FULL_50_50</name>
    <dbReference type="NCBI Taxonomy" id="1798492"/>
    <lineage>
        <taxon>Bacteria</taxon>
        <taxon>Candidatus Kaiseribacteriota</taxon>
    </lineage>
</organism>
<reference evidence="2 3" key="1">
    <citation type="journal article" date="2016" name="Nat. Commun.">
        <title>Thousands of microbial genomes shed light on interconnected biogeochemical processes in an aquifer system.</title>
        <authorList>
            <person name="Anantharaman K."/>
            <person name="Brown C.T."/>
            <person name="Hug L.A."/>
            <person name="Sharon I."/>
            <person name="Castelle C.J."/>
            <person name="Probst A.J."/>
            <person name="Thomas B.C."/>
            <person name="Singh A."/>
            <person name="Wilkins M.J."/>
            <person name="Karaoz U."/>
            <person name="Brodie E.L."/>
            <person name="Williams K.H."/>
            <person name="Hubbard S.S."/>
            <person name="Banfield J.F."/>
        </authorList>
    </citation>
    <scope>NUCLEOTIDE SEQUENCE [LARGE SCALE GENOMIC DNA]</scope>
</reference>
<dbReference type="Proteomes" id="UP000178794">
    <property type="component" value="Unassembled WGS sequence"/>
</dbReference>
<keyword evidence="1" id="KW-1133">Transmembrane helix</keyword>
<feature type="transmembrane region" description="Helical" evidence="1">
    <location>
        <begin position="23"/>
        <end position="44"/>
    </location>
</feature>
<proteinExistence type="predicted"/>
<name>A0A1F6DCA7_9BACT</name>
<accession>A0A1F6DCA7</accession>
<dbReference type="Pfam" id="PF18895">
    <property type="entry name" value="T4SS_pilin"/>
    <property type="match status" value="1"/>
</dbReference>
<dbReference type="STRING" id="1798492.A3C89_01515"/>
<evidence type="ECO:0000256" key="1">
    <source>
        <dbReference type="SAM" id="Phobius"/>
    </source>
</evidence>
<keyword evidence="1" id="KW-0812">Transmembrane</keyword>
<sequence length="93" mass="9545">MAGSGSTPVGAAQAIIARLNDAVIFPTITLLMGVAVVVFAWGVFKYVQASRGGADYNAAKDLIMWSIIGFVIMVSARAILSIAAGAFGLTLTP</sequence>
<evidence type="ECO:0000313" key="3">
    <source>
        <dbReference type="Proteomes" id="UP000178794"/>
    </source>
</evidence>
<dbReference type="InterPro" id="IPR043993">
    <property type="entry name" value="T4SS_pilin"/>
</dbReference>
<evidence type="ECO:0000313" key="2">
    <source>
        <dbReference type="EMBL" id="OGG59068.1"/>
    </source>
</evidence>
<feature type="transmembrane region" description="Helical" evidence="1">
    <location>
        <begin position="65"/>
        <end position="89"/>
    </location>
</feature>
<dbReference type="EMBL" id="MFLF01000020">
    <property type="protein sequence ID" value="OGG59068.1"/>
    <property type="molecule type" value="Genomic_DNA"/>
</dbReference>
<gene>
    <name evidence="2" type="ORF">A3C89_01515</name>
</gene>
<comment type="caution">
    <text evidence="2">The sequence shown here is derived from an EMBL/GenBank/DDBJ whole genome shotgun (WGS) entry which is preliminary data.</text>
</comment>
<protein>
    <submittedName>
        <fullName evidence="2">Uncharacterized protein</fullName>
    </submittedName>
</protein>
<keyword evidence="1" id="KW-0472">Membrane</keyword>